<protein>
    <recommendedName>
        <fullName evidence="6">6-bladed beta-propeller</fullName>
    </recommendedName>
</protein>
<dbReference type="GO" id="GO:0005576">
    <property type="term" value="C:extracellular region"/>
    <property type="evidence" value="ECO:0007669"/>
    <property type="project" value="TreeGrafter"/>
</dbReference>
<comment type="caution">
    <text evidence="4">The sequence shown here is derived from an EMBL/GenBank/DDBJ whole genome shotgun (WGS) entry which is preliminary data.</text>
</comment>
<dbReference type="Gene3D" id="2.120.10.30">
    <property type="entry name" value="TolB, C-terminal domain"/>
    <property type="match status" value="1"/>
</dbReference>
<sequence length="325" mass="34020">MSGSKFLRGTLAASMAGAILALPSAWGAPSIAPEEPAGPPVALRTERILDRGTLEALGVPRPSRLKYDTSGNLYVLDALSRRVVKLDPRGAPLLDLGGYGEDEASFSIPCDLVVDARQSLLVLDRGKSAVIAFDGSGRFLGSRSMAPDVATEAFAPSARLVVDLFGSLWLVAPRSRDLVPLDERLSRARGSRFLAPEESLRAIASAAFLPGGGVWVHDPVAGALRRFGASGGLLGTVSLRDSTGYAVPSELATDAGGSLYVPDVEGQRILVYDPDGALRITRALGGPSASWHPAALAVSRLDRIAIADPARGEIQILAIERGRAP</sequence>
<feature type="chain" id="PRO_5021927547" description="6-bladed beta-propeller" evidence="3">
    <location>
        <begin position="28"/>
        <end position="325"/>
    </location>
</feature>
<dbReference type="AlphaFoldDB" id="A0A538TT22"/>
<dbReference type="PANTHER" id="PTHR10680:SF14">
    <property type="entry name" value="PEPTIDYL-GLYCINE ALPHA-AMIDATING MONOOXYGENASE"/>
    <property type="match status" value="1"/>
</dbReference>
<evidence type="ECO:0000256" key="1">
    <source>
        <dbReference type="ARBA" id="ARBA00022729"/>
    </source>
</evidence>
<proteinExistence type="predicted"/>
<accession>A0A538TT22</accession>
<organism evidence="4 5">
    <name type="scientific">Eiseniibacteriota bacterium</name>
    <dbReference type="NCBI Taxonomy" id="2212470"/>
    <lineage>
        <taxon>Bacteria</taxon>
        <taxon>Candidatus Eiseniibacteriota</taxon>
    </lineage>
</organism>
<evidence type="ECO:0000256" key="2">
    <source>
        <dbReference type="ARBA" id="ARBA00023180"/>
    </source>
</evidence>
<gene>
    <name evidence="4" type="ORF">E6K79_02285</name>
</gene>
<keyword evidence="2" id="KW-0325">Glycoprotein</keyword>
<dbReference type="EMBL" id="VBOZ01000008">
    <property type="protein sequence ID" value="TMQ66754.1"/>
    <property type="molecule type" value="Genomic_DNA"/>
</dbReference>
<evidence type="ECO:0000256" key="3">
    <source>
        <dbReference type="SAM" id="SignalP"/>
    </source>
</evidence>
<dbReference type="Proteomes" id="UP000317691">
    <property type="component" value="Unassembled WGS sequence"/>
</dbReference>
<reference evidence="4 5" key="1">
    <citation type="journal article" date="2019" name="Nat. Microbiol.">
        <title>Mediterranean grassland soil C-N compound turnover is dependent on rainfall and depth, and is mediated by genomically divergent microorganisms.</title>
        <authorList>
            <person name="Diamond S."/>
            <person name="Andeer P.F."/>
            <person name="Li Z."/>
            <person name="Crits-Christoph A."/>
            <person name="Burstein D."/>
            <person name="Anantharaman K."/>
            <person name="Lane K.R."/>
            <person name="Thomas B.C."/>
            <person name="Pan C."/>
            <person name="Northen T.R."/>
            <person name="Banfield J.F."/>
        </authorList>
    </citation>
    <scope>NUCLEOTIDE SEQUENCE [LARGE SCALE GENOMIC DNA]</scope>
    <source>
        <strain evidence="4">WS_9</strain>
    </source>
</reference>
<dbReference type="SUPFAM" id="SSF101898">
    <property type="entry name" value="NHL repeat"/>
    <property type="match status" value="1"/>
</dbReference>
<dbReference type="InterPro" id="IPR011042">
    <property type="entry name" value="6-blade_b-propeller_TolB-like"/>
</dbReference>
<feature type="signal peptide" evidence="3">
    <location>
        <begin position="1"/>
        <end position="27"/>
    </location>
</feature>
<evidence type="ECO:0000313" key="5">
    <source>
        <dbReference type="Proteomes" id="UP000317691"/>
    </source>
</evidence>
<evidence type="ECO:0008006" key="6">
    <source>
        <dbReference type="Google" id="ProtNLM"/>
    </source>
</evidence>
<evidence type="ECO:0000313" key="4">
    <source>
        <dbReference type="EMBL" id="TMQ66754.1"/>
    </source>
</evidence>
<dbReference type="PANTHER" id="PTHR10680">
    <property type="entry name" value="PEPTIDYL-GLYCINE ALPHA-AMIDATING MONOOXYGENASE"/>
    <property type="match status" value="1"/>
</dbReference>
<name>A0A538TT22_UNCEI</name>
<keyword evidence="1 3" id="KW-0732">Signal</keyword>